<feature type="compositionally biased region" description="Basic and acidic residues" evidence="4">
    <location>
        <begin position="1"/>
        <end position="14"/>
    </location>
</feature>
<feature type="region of interest" description="Disordered" evidence="4">
    <location>
        <begin position="992"/>
        <end position="1066"/>
    </location>
</feature>
<name>A0A161TPU4_XYLHT</name>
<feature type="domain" description="SP-RING-type" evidence="5">
    <location>
        <begin position="901"/>
        <end position="956"/>
    </location>
</feature>
<dbReference type="OrthoDB" id="27975at2759"/>
<feature type="compositionally biased region" description="Polar residues" evidence="4">
    <location>
        <begin position="583"/>
        <end position="596"/>
    </location>
</feature>
<keyword evidence="1" id="KW-0479">Metal-binding</keyword>
<feature type="compositionally biased region" description="Polar residues" evidence="4">
    <location>
        <begin position="15"/>
        <end position="29"/>
    </location>
</feature>
<proteinExistence type="predicted"/>
<dbReference type="STRING" id="1328760.A0A161TPU4"/>
<evidence type="ECO:0000259" key="5">
    <source>
        <dbReference type="Pfam" id="PF02891"/>
    </source>
</evidence>
<feature type="region of interest" description="Disordered" evidence="4">
    <location>
        <begin position="863"/>
        <end position="894"/>
    </location>
</feature>
<dbReference type="Gene3D" id="3.30.40.10">
    <property type="entry name" value="Zinc/RING finger domain, C3HC4 (zinc finger)"/>
    <property type="match status" value="1"/>
</dbReference>
<evidence type="ECO:0000256" key="4">
    <source>
        <dbReference type="SAM" id="MobiDB-lite"/>
    </source>
</evidence>
<feature type="region of interest" description="Disordered" evidence="4">
    <location>
        <begin position="1"/>
        <end position="80"/>
    </location>
</feature>
<dbReference type="Proteomes" id="UP000076632">
    <property type="component" value="Unassembled WGS sequence"/>
</dbReference>
<dbReference type="GO" id="GO:0016925">
    <property type="term" value="P:protein sumoylation"/>
    <property type="evidence" value="ECO:0007669"/>
    <property type="project" value="TreeGrafter"/>
</dbReference>
<feature type="region of interest" description="Disordered" evidence="4">
    <location>
        <begin position="145"/>
        <end position="184"/>
    </location>
</feature>
<evidence type="ECO:0000256" key="2">
    <source>
        <dbReference type="ARBA" id="ARBA00022771"/>
    </source>
</evidence>
<dbReference type="GO" id="GO:0000785">
    <property type="term" value="C:chromatin"/>
    <property type="evidence" value="ECO:0007669"/>
    <property type="project" value="TreeGrafter"/>
</dbReference>
<protein>
    <recommendedName>
        <fullName evidence="5">SP-RING-type domain-containing protein</fullName>
    </recommendedName>
</protein>
<evidence type="ECO:0000313" key="7">
    <source>
        <dbReference type="Proteomes" id="UP000076632"/>
    </source>
</evidence>
<dbReference type="EMBL" id="KV407456">
    <property type="protein sequence ID" value="KZF24276.1"/>
    <property type="molecule type" value="Genomic_DNA"/>
</dbReference>
<sequence>MMTKWKLAEAKEPSKSAQSQEETTMSSSDDLARGLKASMNGHGQVTSSPSRLTSAPPRPSPKSKHISAPRDCKPASVPNSYLNSTETQLLSSPQYGGALIKNEFDKSPVSATVTPRTRTNTGFQNAVFQSNVSQHIPSLHVAKNENYPERNPSHGSAATSSTPHFSGSAVQLGQNASAPRVPQNNAVKQTPSFLTSRANLDNNTAHQTDVSETNQLRSNVPGVGSAHSAWSPRIPAGYGNPLSILQLDLLNLSVRQDQPKPSPTIEDVRFMLLQDACQAGDWFFIHFHRLCIKKPQLGQRRSRLVDAFGREFDNPFEMLDSLLLPVKNLEYIIQFATFPNSIRLQMSPADWYLFRSALPEIKEFLLGLPTKLPALRYKCINRHIPPTPQEIANDLGLSSIILQRVIFLDVVNYIFLEPPLETLYYLGDLFRSQQREVLPLLVLASRRGGPAPHFCEYMQNQEKVLKEAFEREYAKHRQAVPFPQAVRMNGWQSITRPEELLTATDRHYWLMIGGPGLPAAREELKRHMQRLREFPHAFATDSRVAFLRGVSAPTYQGDASAGLHAPQPGGHWGMSAPGRHNVPSDSSGAGFHSQQVPPQPNEARAPIAPRSVLDQLIGPSLNPLSLETNETVNRRYPRGSMLQEISPPNPVLRCVNYTTGDNGTQPRYYQYVKAWALLPKTLEMTGKYRCVFGIDPATHGRIAKIAHTTGDPPFMRLVGPGSITYRLRCCDMENIVGGPVIENQSQYAKFYRSYLEAKTRFPPLHFMFMGVHPVFVFQARQATACGQHFPIDLTDLVRPGMVNTLVVHTIRANDQRRDTKFLLTIEILEVSEHDSIVKELVKNYVKPAEATIAEIKQCLSQRIQPDPDHRSNNAAATHDNHLHNNNNSGEIPLSDDNIVIDLRDPFSGRMFNIPARSRHCYHRECFDLETYLSARPRRAPDSPSDPDEWQCPICKNTATPIQLIVDGFLVNVRKQLEEEDLLDTTTITVEKDGSWRPNDISGKPKPPIKRSSSAMAQGSDDDNDGERNRKRPTREEIVAGNASDHAIPTIEANVVIKTEDIDDDYD</sequence>
<dbReference type="AlphaFoldDB" id="A0A161TPU4"/>
<organism evidence="6 7">
    <name type="scientific">Xylona heveae (strain CBS 132557 / TC161)</name>
    <dbReference type="NCBI Taxonomy" id="1328760"/>
    <lineage>
        <taxon>Eukaryota</taxon>
        <taxon>Fungi</taxon>
        <taxon>Dikarya</taxon>
        <taxon>Ascomycota</taxon>
        <taxon>Pezizomycotina</taxon>
        <taxon>Xylonomycetes</taxon>
        <taxon>Xylonales</taxon>
        <taxon>Xylonaceae</taxon>
        <taxon>Xylona</taxon>
    </lineage>
</organism>
<keyword evidence="2" id="KW-0863">Zinc-finger</keyword>
<dbReference type="InParanoid" id="A0A161TPU4"/>
<dbReference type="InterPro" id="IPR013083">
    <property type="entry name" value="Znf_RING/FYVE/PHD"/>
</dbReference>
<dbReference type="PANTHER" id="PTHR10782">
    <property type="entry name" value="ZINC FINGER MIZ DOMAIN-CONTAINING PROTEIN"/>
    <property type="match status" value="1"/>
</dbReference>
<keyword evidence="7" id="KW-1185">Reference proteome</keyword>
<dbReference type="GeneID" id="28902114"/>
<gene>
    <name evidence="6" type="ORF">L228DRAFT_93119</name>
</gene>
<evidence type="ECO:0000256" key="1">
    <source>
        <dbReference type="ARBA" id="ARBA00022723"/>
    </source>
</evidence>
<dbReference type="InterPro" id="IPR004181">
    <property type="entry name" value="Znf_MIZ"/>
</dbReference>
<dbReference type="GO" id="GO:0008270">
    <property type="term" value="F:zinc ion binding"/>
    <property type="evidence" value="ECO:0007669"/>
    <property type="project" value="UniProtKB-KW"/>
</dbReference>
<dbReference type="PANTHER" id="PTHR10782:SF4">
    <property type="entry name" value="TONALLI, ISOFORM E"/>
    <property type="match status" value="1"/>
</dbReference>
<accession>A0A161TPU4</accession>
<dbReference type="RefSeq" id="XP_018189831.1">
    <property type="nucleotide sequence ID" value="XM_018336977.1"/>
</dbReference>
<dbReference type="GO" id="GO:0061665">
    <property type="term" value="F:SUMO ligase activity"/>
    <property type="evidence" value="ECO:0007669"/>
    <property type="project" value="TreeGrafter"/>
</dbReference>
<evidence type="ECO:0000313" key="6">
    <source>
        <dbReference type="EMBL" id="KZF24276.1"/>
    </source>
</evidence>
<feature type="compositionally biased region" description="Polar residues" evidence="4">
    <location>
        <begin position="153"/>
        <end position="184"/>
    </location>
</feature>
<keyword evidence="3" id="KW-0862">Zinc</keyword>
<evidence type="ECO:0000256" key="3">
    <source>
        <dbReference type="ARBA" id="ARBA00022833"/>
    </source>
</evidence>
<feature type="compositionally biased region" description="Polar residues" evidence="4">
    <location>
        <begin position="41"/>
        <end position="53"/>
    </location>
</feature>
<feature type="region of interest" description="Disordered" evidence="4">
    <location>
        <begin position="581"/>
        <end position="602"/>
    </location>
</feature>
<reference evidence="6 7" key="1">
    <citation type="journal article" date="2016" name="Fungal Biol.">
        <title>The genome of Xylona heveae provides a window into fungal endophytism.</title>
        <authorList>
            <person name="Gazis R."/>
            <person name="Kuo A."/>
            <person name="Riley R."/>
            <person name="LaButti K."/>
            <person name="Lipzen A."/>
            <person name="Lin J."/>
            <person name="Amirebrahimi M."/>
            <person name="Hesse C.N."/>
            <person name="Spatafora J.W."/>
            <person name="Henrissat B."/>
            <person name="Hainaut M."/>
            <person name="Grigoriev I.V."/>
            <person name="Hibbett D.S."/>
        </authorList>
    </citation>
    <scope>NUCLEOTIDE SEQUENCE [LARGE SCALE GENOMIC DNA]</scope>
    <source>
        <strain evidence="6 7">TC161</strain>
    </source>
</reference>
<dbReference type="Pfam" id="PF02891">
    <property type="entry name" value="zf-MIZ"/>
    <property type="match status" value="1"/>
</dbReference>